<reference evidence="2 3" key="1">
    <citation type="submission" date="2024-01" db="EMBL/GenBank/DDBJ databases">
        <title>A draft genome for the cacao thread blight pathogen Marasmiellus scandens.</title>
        <authorList>
            <person name="Baruah I.K."/>
            <person name="Leung J."/>
            <person name="Bukari Y."/>
            <person name="Amoako-Attah I."/>
            <person name="Meinhardt L.W."/>
            <person name="Bailey B.A."/>
            <person name="Cohen S.P."/>
        </authorList>
    </citation>
    <scope>NUCLEOTIDE SEQUENCE [LARGE SCALE GENOMIC DNA]</scope>
    <source>
        <strain evidence="2 3">GH-19</strain>
    </source>
</reference>
<accession>A0ABR1J2Z0</accession>
<evidence type="ECO:0000313" key="3">
    <source>
        <dbReference type="Proteomes" id="UP001498398"/>
    </source>
</evidence>
<evidence type="ECO:0000256" key="1">
    <source>
        <dbReference type="SAM" id="MobiDB-lite"/>
    </source>
</evidence>
<evidence type="ECO:0000313" key="2">
    <source>
        <dbReference type="EMBL" id="KAK7447740.1"/>
    </source>
</evidence>
<comment type="caution">
    <text evidence="2">The sequence shown here is derived from an EMBL/GenBank/DDBJ whole genome shotgun (WGS) entry which is preliminary data.</text>
</comment>
<keyword evidence="3" id="KW-1185">Reference proteome</keyword>
<protein>
    <submittedName>
        <fullName evidence="2">Uncharacterized protein</fullName>
    </submittedName>
</protein>
<dbReference type="EMBL" id="JBANRG010000040">
    <property type="protein sequence ID" value="KAK7447740.1"/>
    <property type="molecule type" value="Genomic_DNA"/>
</dbReference>
<name>A0ABR1J2Z0_9AGAR</name>
<dbReference type="Proteomes" id="UP001498398">
    <property type="component" value="Unassembled WGS sequence"/>
</dbReference>
<feature type="region of interest" description="Disordered" evidence="1">
    <location>
        <begin position="362"/>
        <end position="398"/>
    </location>
</feature>
<proteinExistence type="predicted"/>
<feature type="compositionally biased region" description="Low complexity" evidence="1">
    <location>
        <begin position="384"/>
        <end position="393"/>
    </location>
</feature>
<gene>
    <name evidence="2" type="ORF">VKT23_013998</name>
</gene>
<sequence length="495" mass="57745">MSIYGDPYLCLVPKEDQEWLNDEYVEYLDKLWNFNKAFVKNSIRQMMQEGQSIPAVVLQQHAAFIAQEETVSDGDTLMEDIEYISRVNTPLDYTDDEEAEDLNSNKENIPPPCHSPSPDSIPKWTPETGNHNWETNKPGSGWEEADWNSDGEELPLLPLPHKERGYGAGENQEFFLRTLGSQLDDDDTRHWCITREIEKDPKQTQVYVTKWIDGVRYRTTTPFEPYLWKPLHYSEVWQMQKGKETWEEYKSTWSKEWQDGISKQQKEFLDSEQGMELLSRIRKEFDGNFADEPTYKPNWVLEIPEQKIPAEKEVIQQEQLVNPEDQMNPPSKRFSHNNWGPMTVQNAQAFYDDLYHNKFKFPLPTPPPSPSTGSEEKLVFNTDSKSSQTSSHSPTLADYGDEILCQQLKEAQKDRMEWEAQEWGVDAPLYKAATHTETFDELNQQQFGHNKFVGIDLKAFTSQDNDEKKYNDDDTGFEDFDIVEHPENIELCTEY</sequence>
<organism evidence="2 3">
    <name type="scientific">Marasmiellus scandens</name>
    <dbReference type="NCBI Taxonomy" id="2682957"/>
    <lineage>
        <taxon>Eukaryota</taxon>
        <taxon>Fungi</taxon>
        <taxon>Dikarya</taxon>
        <taxon>Basidiomycota</taxon>
        <taxon>Agaricomycotina</taxon>
        <taxon>Agaricomycetes</taxon>
        <taxon>Agaricomycetidae</taxon>
        <taxon>Agaricales</taxon>
        <taxon>Marasmiineae</taxon>
        <taxon>Omphalotaceae</taxon>
        <taxon>Marasmiellus</taxon>
    </lineage>
</organism>